<reference evidence="1" key="1">
    <citation type="journal article" date="2021" name="New Phytol.">
        <title>Evolutionary innovations through gain and loss of genes in the ectomycorrhizal Boletales.</title>
        <authorList>
            <person name="Wu G."/>
            <person name="Miyauchi S."/>
            <person name="Morin E."/>
            <person name="Kuo A."/>
            <person name="Drula E."/>
            <person name="Varga T."/>
            <person name="Kohler A."/>
            <person name="Feng B."/>
            <person name="Cao Y."/>
            <person name="Lipzen A."/>
            <person name="Daum C."/>
            <person name="Hundley H."/>
            <person name="Pangilinan J."/>
            <person name="Johnson J."/>
            <person name="Barry K."/>
            <person name="LaButti K."/>
            <person name="Ng V."/>
            <person name="Ahrendt S."/>
            <person name="Min B."/>
            <person name="Choi I.G."/>
            <person name="Park H."/>
            <person name="Plett J.M."/>
            <person name="Magnuson J."/>
            <person name="Spatafora J.W."/>
            <person name="Nagy L.G."/>
            <person name="Henrissat B."/>
            <person name="Grigoriev I.V."/>
            <person name="Yang Z.L."/>
            <person name="Xu J."/>
            <person name="Martin F.M."/>
        </authorList>
    </citation>
    <scope>NUCLEOTIDE SEQUENCE</scope>
    <source>
        <strain evidence="1">KUC20120723A-06</strain>
    </source>
</reference>
<proteinExistence type="predicted"/>
<evidence type="ECO:0000313" key="1">
    <source>
        <dbReference type="EMBL" id="KAH7925466.1"/>
    </source>
</evidence>
<dbReference type="EMBL" id="MU266402">
    <property type="protein sequence ID" value="KAH7925466.1"/>
    <property type="molecule type" value="Genomic_DNA"/>
</dbReference>
<name>A0ACB8BJ35_9AGAM</name>
<protein>
    <submittedName>
        <fullName evidence="1">HD-domain/PDEase-like protein</fullName>
    </submittedName>
</protein>
<comment type="caution">
    <text evidence="1">The sequence shown here is derived from an EMBL/GenBank/DDBJ whole genome shotgun (WGS) entry which is preliminary data.</text>
</comment>
<sequence length="634" mass="69416">MLHAEEYVHGRRRSVDVGGLALALENQGLGHGWGGWEEREQGGTGYAELLSDMYNHTQITVNLYDSDLSPIAIPTDTRCRLIKSLDRWHFEPHKLPDEEVLFCALILFESLFRIDGMMEEIGVSLDTMSIFLRHLRSLYCEQNTYHNFQHALDVLQASQSFLCAAGLVPPVSILLEDDRRKWRRDKSGHQNHLLPDLENSHLFALYIAGIGHDVAHPGLTNIFMKNSQAPLSAVYDNKSALERMHYAVLARAMQLHGLGHLLDRPVSGPYFRGLLAGIVLATDMSVHADFMTNFGLLADGGDYSKNRRILLFCQAIIKCADISNPSRPPGVSQYWTSALLSEWSSQTSLEKQFDLPTSLPPSECPLARVKGQIFFISTFAKPLMDIVAKAIPEMTPFAEQCRENLNMWITRSTELTPCGPLHDSCSTDHPILSLRPPEGFLTAFPLALPTFILSSLDEQSASVDWKSTYAASEHSSSSSDVSSESHPLDTRIIASDSISSLAFPSPPVSPSASVQSFVLAPRSQRSASSLRYTSTSSANEAAVAMRAAYQASVRKKKSFHHRYSWNASGSSSPSSSSACLSSVPKAALAAGVIVAEAALVDGRTDPYISSLANTSVTDSASELASIIHPTPEPI</sequence>
<accession>A0ACB8BJ35</accession>
<organism evidence="1 2">
    <name type="scientific">Leucogyrophana mollusca</name>
    <dbReference type="NCBI Taxonomy" id="85980"/>
    <lineage>
        <taxon>Eukaryota</taxon>
        <taxon>Fungi</taxon>
        <taxon>Dikarya</taxon>
        <taxon>Basidiomycota</taxon>
        <taxon>Agaricomycotina</taxon>
        <taxon>Agaricomycetes</taxon>
        <taxon>Agaricomycetidae</taxon>
        <taxon>Boletales</taxon>
        <taxon>Boletales incertae sedis</taxon>
        <taxon>Leucogyrophana</taxon>
    </lineage>
</organism>
<evidence type="ECO:0000313" key="2">
    <source>
        <dbReference type="Proteomes" id="UP000790709"/>
    </source>
</evidence>
<keyword evidence="2" id="KW-1185">Reference proteome</keyword>
<gene>
    <name evidence="1" type="ORF">BV22DRAFT_1011253</name>
</gene>
<dbReference type="Proteomes" id="UP000790709">
    <property type="component" value="Unassembled WGS sequence"/>
</dbReference>